<name>A0A8J4CP47_9CHLO</name>
<comment type="caution">
    <text evidence="3">The sequence shown here is derived from an EMBL/GenBank/DDBJ whole genome shotgun (WGS) entry which is preliminary data.</text>
</comment>
<feature type="compositionally biased region" description="Basic and acidic residues" evidence="2">
    <location>
        <begin position="445"/>
        <end position="467"/>
    </location>
</feature>
<feature type="region of interest" description="Disordered" evidence="2">
    <location>
        <begin position="1"/>
        <end position="96"/>
    </location>
</feature>
<keyword evidence="4" id="KW-1185">Reference proteome</keyword>
<feature type="compositionally biased region" description="Basic and acidic residues" evidence="2">
    <location>
        <begin position="523"/>
        <end position="533"/>
    </location>
</feature>
<keyword evidence="1" id="KW-0175">Coiled coil</keyword>
<feature type="compositionally biased region" description="Low complexity" evidence="2">
    <location>
        <begin position="17"/>
        <end position="30"/>
    </location>
</feature>
<dbReference type="OrthoDB" id="540727at2759"/>
<organism evidence="3 4">
    <name type="scientific">Volvox reticuliferus</name>
    <dbReference type="NCBI Taxonomy" id="1737510"/>
    <lineage>
        <taxon>Eukaryota</taxon>
        <taxon>Viridiplantae</taxon>
        <taxon>Chlorophyta</taxon>
        <taxon>core chlorophytes</taxon>
        <taxon>Chlorophyceae</taxon>
        <taxon>CS clade</taxon>
        <taxon>Chlamydomonadales</taxon>
        <taxon>Volvocaceae</taxon>
        <taxon>Volvox</taxon>
    </lineage>
</organism>
<feature type="region of interest" description="Disordered" evidence="2">
    <location>
        <begin position="305"/>
        <end position="401"/>
    </location>
</feature>
<feature type="region of interest" description="Disordered" evidence="2">
    <location>
        <begin position="585"/>
        <end position="622"/>
    </location>
</feature>
<evidence type="ECO:0000313" key="3">
    <source>
        <dbReference type="EMBL" id="GIL86182.1"/>
    </source>
</evidence>
<gene>
    <name evidence="3" type="ORF">Vretifemale_14565</name>
</gene>
<feature type="non-terminal residue" evidence="3">
    <location>
        <position position="622"/>
    </location>
</feature>
<sequence>MLLQAFAARNSEEGSTRSRSGHVSGRVVSGITAVTGPSEDPDKTARRRTGEQYEGLSGPGAPASAGSGPSRRAAVSSMGPLSSEDSYEEAPPRRRPQPINAELVKLVASFAPLELAQLKAAEQKARIKKVKAPAAAVVEPVDLAADGAADYAIVSEADAMEYAGSNPAVPPPAEQRLEPARPLVRPSTADAARAPGPPMAAPGGRLRSQSASRQTHLPAAPPKGAVIKRDPSILPNPVAQKQTEAMQRQAAVTAFVKRLQREQDLLRAEKERRLKAEQDALAAQLDEETREARAAAADVARVPEVQPVPVRRKKSAQPSSGINAALKDMQATVTGQDAPEKKVIDPRPWRHNMRKHKNQPVSGEAPVGAPREVPAKAATGAPPPRNVSPGAAGARAKTLDPVARSQLKDYIERKAKERTAKQQQEKAAQLEAKTAQLKVLKAEMAKARERAQKYAETSKENPPEFKAPRPAWVDIAPEQDNSAAAAQPAAARLQRPAGGEPDFDLVSERAMPYHMGDAMRMEMSQQRRQERRAGSAPLDHSRGGRPVLVDNFGHVIGGDGWDIGPQVVRVHDPDVSEQYVRMYRSSSAHPSRTQTNDAVSAAQAVARQTQVGYPVGPEAKRA</sequence>
<feature type="compositionally biased region" description="Polar residues" evidence="2">
    <location>
        <begin position="585"/>
        <end position="598"/>
    </location>
</feature>
<reference evidence="3" key="1">
    <citation type="journal article" date="2021" name="Proc. Natl. Acad. Sci. U.S.A.">
        <title>Three genomes in the algal genus Volvox reveal the fate of a haploid sex-determining region after a transition to homothallism.</title>
        <authorList>
            <person name="Yamamoto K."/>
            <person name="Hamaji T."/>
            <person name="Kawai-Toyooka H."/>
            <person name="Matsuzaki R."/>
            <person name="Takahashi F."/>
            <person name="Nishimura Y."/>
            <person name="Kawachi M."/>
            <person name="Noguchi H."/>
            <person name="Minakuchi Y."/>
            <person name="Umen J.G."/>
            <person name="Toyoda A."/>
            <person name="Nozaki H."/>
        </authorList>
    </citation>
    <scope>NUCLEOTIDE SEQUENCE</scope>
    <source>
        <strain evidence="3">NIES-3786</strain>
    </source>
</reference>
<feature type="compositionally biased region" description="Low complexity" evidence="2">
    <location>
        <begin position="483"/>
        <end position="497"/>
    </location>
</feature>
<proteinExistence type="predicted"/>
<feature type="compositionally biased region" description="Low complexity" evidence="2">
    <location>
        <begin position="55"/>
        <end position="77"/>
    </location>
</feature>
<evidence type="ECO:0000256" key="1">
    <source>
        <dbReference type="SAM" id="Coils"/>
    </source>
</evidence>
<dbReference type="AlphaFoldDB" id="A0A8J4CP47"/>
<feature type="compositionally biased region" description="Basic residues" evidence="2">
    <location>
        <begin position="349"/>
        <end position="358"/>
    </location>
</feature>
<dbReference type="EMBL" id="BNCP01000035">
    <property type="protein sequence ID" value="GIL86182.1"/>
    <property type="molecule type" value="Genomic_DNA"/>
</dbReference>
<accession>A0A8J4CP47</accession>
<feature type="coiled-coil region" evidence="1">
    <location>
        <begin position="259"/>
        <end position="291"/>
    </location>
</feature>
<feature type="region of interest" description="Disordered" evidence="2">
    <location>
        <begin position="445"/>
        <end position="504"/>
    </location>
</feature>
<feature type="compositionally biased region" description="Basic and acidic residues" evidence="2">
    <location>
        <begin position="40"/>
        <end position="51"/>
    </location>
</feature>
<evidence type="ECO:0000313" key="4">
    <source>
        <dbReference type="Proteomes" id="UP000747110"/>
    </source>
</evidence>
<feature type="compositionally biased region" description="Basic and acidic residues" evidence="2">
    <location>
        <begin position="338"/>
        <end position="348"/>
    </location>
</feature>
<evidence type="ECO:0000256" key="2">
    <source>
        <dbReference type="SAM" id="MobiDB-lite"/>
    </source>
</evidence>
<dbReference type="Proteomes" id="UP000747110">
    <property type="component" value="Unassembled WGS sequence"/>
</dbReference>
<feature type="region of interest" description="Disordered" evidence="2">
    <location>
        <begin position="164"/>
        <end position="231"/>
    </location>
</feature>
<protein>
    <submittedName>
        <fullName evidence="3">Uncharacterized protein</fullName>
    </submittedName>
</protein>
<feature type="region of interest" description="Disordered" evidence="2">
    <location>
        <begin position="523"/>
        <end position="545"/>
    </location>
</feature>